<proteinExistence type="predicted"/>
<dbReference type="GO" id="GO:0006508">
    <property type="term" value="P:proteolysis"/>
    <property type="evidence" value="ECO:0007669"/>
    <property type="project" value="UniProtKB-KW"/>
</dbReference>
<gene>
    <name evidence="2" type="ORF">SAMN05660710_01896</name>
</gene>
<keyword evidence="2" id="KW-0645">Protease</keyword>
<evidence type="ECO:0000313" key="3">
    <source>
        <dbReference type="Proteomes" id="UP000199502"/>
    </source>
</evidence>
<dbReference type="Gene3D" id="3.10.620.30">
    <property type="match status" value="1"/>
</dbReference>
<dbReference type="InterPro" id="IPR013589">
    <property type="entry name" value="Bac_transglu_N"/>
</dbReference>
<evidence type="ECO:0000313" key="2">
    <source>
        <dbReference type="EMBL" id="SCY54143.1"/>
    </source>
</evidence>
<dbReference type="InterPro" id="IPR038765">
    <property type="entry name" value="Papain-like_cys_pep_sf"/>
</dbReference>
<dbReference type="Pfam" id="PF01841">
    <property type="entry name" value="Transglut_core"/>
    <property type="match status" value="1"/>
</dbReference>
<dbReference type="EMBL" id="FMVT01000005">
    <property type="protein sequence ID" value="SCY54143.1"/>
    <property type="molecule type" value="Genomic_DNA"/>
</dbReference>
<reference evidence="2 3" key="1">
    <citation type="submission" date="2016-10" db="EMBL/GenBank/DDBJ databases">
        <authorList>
            <person name="de Groot N.N."/>
        </authorList>
    </citation>
    <scope>NUCLEOTIDE SEQUENCE [LARGE SCALE GENOMIC DNA]</scope>
    <source>
        <strain evidence="2 3">CGMCC 1.8925</strain>
    </source>
</reference>
<dbReference type="PANTHER" id="PTHR33490">
    <property type="entry name" value="BLR5614 PROTEIN-RELATED"/>
    <property type="match status" value="1"/>
</dbReference>
<protein>
    <submittedName>
        <fullName evidence="2">Transglutaminase-like enzyme, putative cysteine protease</fullName>
    </submittedName>
</protein>
<dbReference type="PANTHER" id="PTHR33490:SF1">
    <property type="entry name" value="SLL1233 PROTEIN"/>
    <property type="match status" value="1"/>
</dbReference>
<dbReference type="GO" id="GO:0008233">
    <property type="term" value="F:peptidase activity"/>
    <property type="evidence" value="ECO:0007669"/>
    <property type="project" value="UniProtKB-KW"/>
</dbReference>
<dbReference type="STRING" id="336292.SAMN05660710_01896"/>
<evidence type="ECO:0000259" key="1">
    <source>
        <dbReference type="SMART" id="SM00460"/>
    </source>
</evidence>
<keyword evidence="3" id="KW-1185">Reference proteome</keyword>
<dbReference type="SMART" id="SM00460">
    <property type="entry name" value="TGc"/>
    <property type="match status" value="1"/>
</dbReference>
<name>A0A1G5GRG8_9RHOB</name>
<sequence length="264" mass="28423">MRLLTSSLAVSPAPTVRWEFDTFGNSVALLTFPRPADELVIASELTVRRYGYDEPATRLALHAGPYPFRYGRDERVDLAPMLLRGPRSARASLQSWLAAALPVHPAETMALLDNLVQAIHEGFTYGRRDEQGVQSPAETIRLGSGTCRDLAVLFIEAARTLGFAARFVTGYLYDPATDLGRVTPTATSEAVSGGGATHAWADVFVPGVGWVEFDPTNRIIAGRNLIRIAATRTAAQALPLVGTYAATGARPLGMDVQVAVSRED</sequence>
<dbReference type="Pfam" id="PF08379">
    <property type="entry name" value="Bact_transglu_N"/>
    <property type="match status" value="1"/>
</dbReference>
<feature type="domain" description="Transglutaminase-like" evidence="1">
    <location>
        <begin position="139"/>
        <end position="217"/>
    </location>
</feature>
<dbReference type="InterPro" id="IPR002931">
    <property type="entry name" value="Transglutaminase-like"/>
</dbReference>
<accession>A0A1G5GRG8</accession>
<dbReference type="Proteomes" id="UP000199502">
    <property type="component" value="Unassembled WGS sequence"/>
</dbReference>
<keyword evidence="2" id="KW-0378">Hydrolase</keyword>
<dbReference type="AlphaFoldDB" id="A0A1G5GRG8"/>
<organism evidence="2 3">
    <name type="scientific">Paracoccus tibetensis</name>
    <dbReference type="NCBI Taxonomy" id="336292"/>
    <lineage>
        <taxon>Bacteria</taxon>
        <taxon>Pseudomonadati</taxon>
        <taxon>Pseudomonadota</taxon>
        <taxon>Alphaproteobacteria</taxon>
        <taxon>Rhodobacterales</taxon>
        <taxon>Paracoccaceae</taxon>
        <taxon>Paracoccus</taxon>
    </lineage>
</organism>
<dbReference type="SUPFAM" id="SSF54001">
    <property type="entry name" value="Cysteine proteinases"/>
    <property type="match status" value="1"/>
</dbReference>